<evidence type="ECO:0000256" key="2">
    <source>
        <dbReference type="ARBA" id="ARBA00022737"/>
    </source>
</evidence>
<protein>
    <submittedName>
        <fullName evidence="6">Putative TIR domain, P-loop containing nucleoside triphosphate hydrolase</fullName>
    </submittedName>
</protein>
<reference evidence="6 7" key="1">
    <citation type="journal article" date="2018" name="Nat. Genet.">
        <title>The Rosa genome provides new insights in the design of modern roses.</title>
        <authorList>
            <person name="Bendahmane M."/>
        </authorList>
    </citation>
    <scope>NUCLEOTIDE SEQUENCE [LARGE SCALE GENOMIC DNA]</scope>
    <source>
        <strain evidence="7">cv. Old Blush</strain>
    </source>
</reference>
<dbReference type="Pfam" id="PF23282">
    <property type="entry name" value="WHD_ROQ1"/>
    <property type="match status" value="1"/>
</dbReference>
<dbReference type="InterPro" id="IPR058546">
    <property type="entry name" value="RPS4B/Roq1-like_LRR"/>
</dbReference>
<dbReference type="Gene3D" id="1.10.8.430">
    <property type="entry name" value="Helical domain of apoptotic protease-activating factors"/>
    <property type="match status" value="1"/>
</dbReference>
<dbReference type="Gene3D" id="3.40.50.10140">
    <property type="entry name" value="Toll/interleukin-1 receptor homology (TIR) domain"/>
    <property type="match status" value="1"/>
</dbReference>
<dbReference type="Gene3D" id="3.80.10.10">
    <property type="entry name" value="Ribonuclease Inhibitor"/>
    <property type="match status" value="2"/>
</dbReference>
<dbReference type="Pfam" id="PF01582">
    <property type="entry name" value="TIR"/>
    <property type="match status" value="1"/>
</dbReference>
<dbReference type="InterPro" id="IPR032675">
    <property type="entry name" value="LRR_dom_sf"/>
</dbReference>
<dbReference type="AlphaFoldDB" id="A0A2P6QGG3"/>
<dbReference type="Pfam" id="PF23286">
    <property type="entry name" value="LRR_13"/>
    <property type="match status" value="1"/>
</dbReference>
<gene>
    <name evidence="6" type="ORF">RchiOBHm_Chr5g0055581</name>
</gene>
<dbReference type="PROSITE" id="PS50104">
    <property type="entry name" value="TIR"/>
    <property type="match status" value="1"/>
</dbReference>
<dbReference type="SUPFAM" id="SSF52200">
    <property type="entry name" value="Toll/Interleukin receptor TIR domain"/>
    <property type="match status" value="1"/>
</dbReference>
<dbReference type="PANTHER" id="PTHR11017:SF527">
    <property type="entry name" value="TMV RESISTANCE PROTEIN N-LIKE"/>
    <property type="match status" value="1"/>
</dbReference>
<dbReference type="InterPro" id="IPR027417">
    <property type="entry name" value="P-loop_NTPase"/>
</dbReference>
<dbReference type="GO" id="GO:0043531">
    <property type="term" value="F:ADP binding"/>
    <property type="evidence" value="ECO:0007669"/>
    <property type="project" value="InterPro"/>
</dbReference>
<sequence length="918" mass="104001">MGTELPSSSFASSSNTQWTYDVFLSFRGEDTRKSFTDHLYAALDQEGIFVFRDDEELDRGQPISSKLLEAIQVSRIALVVISRNYASSKWCLDELTTIVECMEDRGQIVFPIFYDVDPCEVRKQTGWFGQAFAVHEECFKDDLEKDKAQKWRAALTRVANLSGFHLCDRYESKFIQEIMGKIVNELSGTIQQPHSDDLGLVGIDFGVEEIMKLCSATDQGNDVVFVGIWGMGGVGKTTLAQAFYDKISDQFRDKCFLKNVREISRRDSIVALTKDLLCNVLKRMAVYDSEIRYRFRRKKVLIILDDVDKLEQLQALAGSKNWFGRGSRIIITTRDKQLLIAHHVDRCFKVKELERDDGLKLFSWKAFKNDQPPKDYIELSHNFVNYCKGLPLAIEVLGSFLCGRSLKEWESAFSRIQENLDKDIMSALRISFDGLHEKEKQIFLDIACFFKGQDRDEVTILLEGFGFDPIIGISALIRKSLITIVGSKLWMHDLLQEMGWELVRGECHNEPGNRSRLWQPADVLDLLKNHKGSDAIQGMVLSLPQEQKKELKRDTLSNMKKLRYLKISNVLLPLGLDYLSTELRALEWHGYPSKLLPRAFPSEKLVHLNLCGSHIKHLWKGFKCLDKLKSIDLKDSESLIETPDFRGVPNLERLILEGCTKLSKVHPSICNLKHLRLLNMKNCESLRITSWDISLESLEIFNLSGCARLKRFPEIVGDMKCLSKIYLDGSAVEELPVSIERLTGLTLLDMAHCKNILRIPSVISSLTRLKTVILSGCSNLIEIPESIGNVECLEELDISGTAIRQMPRSIVYLKNLKELSCSGCSGQVSTSLLFPCLPELCPGPNLLLPASLSGFSSLISLNLNYCDLIDGALPNHLDHMSSLVELKLRGNNFTSIPEIIAKASIEYKIGWGNWLYVT</sequence>
<dbReference type="Proteomes" id="UP000238479">
    <property type="component" value="Chromosome 5"/>
</dbReference>
<dbReference type="GO" id="GO:0016787">
    <property type="term" value="F:hydrolase activity"/>
    <property type="evidence" value="ECO:0007669"/>
    <property type="project" value="UniProtKB-KW"/>
</dbReference>
<evidence type="ECO:0000256" key="1">
    <source>
        <dbReference type="ARBA" id="ARBA00022614"/>
    </source>
</evidence>
<accession>A0A2P6QGG3</accession>
<dbReference type="Gene3D" id="3.40.50.300">
    <property type="entry name" value="P-loop containing nucleotide triphosphate hydrolases"/>
    <property type="match status" value="1"/>
</dbReference>
<dbReference type="GO" id="GO:0006952">
    <property type="term" value="P:defense response"/>
    <property type="evidence" value="ECO:0007669"/>
    <property type="project" value="InterPro"/>
</dbReference>
<keyword evidence="1" id="KW-0433">Leucine-rich repeat</keyword>
<dbReference type="Gramene" id="PRQ33257">
    <property type="protein sequence ID" value="PRQ33257"/>
    <property type="gene ID" value="RchiOBHm_Chr5g0055581"/>
</dbReference>
<dbReference type="GO" id="GO:0007165">
    <property type="term" value="P:signal transduction"/>
    <property type="evidence" value="ECO:0007669"/>
    <property type="project" value="InterPro"/>
</dbReference>
<feature type="domain" description="TIR" evidence="5">
    <location>
        <begin position="18"/>
        <end position="186"/>
    </location>
</feature>
<dbReference type="InterPro" id="IPR000157">
    <property type="entry name" value="TIR_dom"/>
</dbReference>
<dbReference type="InterPro" id="IPR042197">
    <property type="entry name" value="Apaf_helical"/>
</dbReference>
<dbReference type="InterPro" id="IPR035897">
    <property type="entry name" value="Toll_tir_struct_dom_sf"/>
</dbReference>
<proteinExistence type="predicted"/>
<dbReference type="Pfam" id="PF00931">
    <property type="entry name" value="NB-ARC"/>
    <property type="match status" value="1"/>
</dbReference>
<dbReference type="InterPro" id="IPR044974">
    <property type="entry name" value="Disease_R_plants"/>
</dbReference>
<dbReference type="PRINTS" id="PR00364">
    <property type="entry name" value="DISEASERSIST"/>
</dbReference>
<dbReference type="EMBL" id="PDCK01000043">
    <property type="protein sequence ID" value="PRQ33257.1"/>
    <property type="molecule type" value="Genomic_DNA"/>
</dbReference>
<organism evidence="6 7">
    <name type="scientific">Rosa chinensis</name>
    <name type="common">China rose</name>
    <dbReference type="NCBI Taxonomy" id="74649"/>
    <lineage>
        <taxon>Eukaryota</taxon>
        <taxon>Viridiplantae</taxon>
        <taxon>Streptophyta</taxon>
        <taxon>Embryophyta</taxon>
        <taxon>Tracheophyta</taxon>
        <taxon>Spermatophyta</taxon>
        <taxon>Magnoliopsida</taxon>
        <taxon>eudicotyledons</taxon>
        <taxon>Gunneridae</taxon>
        <taxon>Pentapetalae</taxon>
        <taxon>rosids</taxon>
        <taxon>fabids</taxon>
        <taxon>Rosales</taxon>
        <taxon>Rosaceae</taxon>
        <taxon>Rosoideae</taxon>
        <taxon>Rosoideae incertae sedis</taxon>
        <taxon>Rosa</taxon>
    </lineage>
</organism>
<keyword evidence="2" id="KW-0677">Repeat</keyword>
<keyword evidence="6" id="KW-0378">Hydrolase</keyword>
<dbReference type="SUPFAM" id="SSF52058">
    <property type="entry name" value="L domain-like"/>
    <property type="match status" value="1"/>
</dbReference>
<dbReference type="InterPro" id="IPR002182">
    <property type="entry name" value="NB-ARC"/>
</dbReference>
<name>A0A2P6QGG3_ROSCH</name>
<evidence type="ECO:0000313" key="6">
    <source>
        <dbReference type="EMBL" id="PRQ33257.1"/>
    </source>
</evidence>
<dbReference type="OMA" id="VNMEDCA"/>
<keyword evidence="3" id="KW-0611">Plant defense</keyword>
<evidence type="ECO:0000256" key="4">
    <source>
        <dbReference type="ARBA" id="ARBA00023027"/>
    </source>
</evidence>
<dbReference type="InterPro" id="IPR058192">
    <property type="entry name" value="WHD_ROQ1-like"/>
</dbReference>
<comment type="caution">
    <text evidence="6">The sequence shown here is derived from an EMBL/GenBank/DDBJ whole genome shotgun (WGS) entry which is preliminary data.</text>
</comment>
<evidence type="ECO:0000259" key="5">
    <source>
        <dbReference type="PROSITE" id="PS50104"/>
    </source>
</evidence>
<evidence type="ECO:0000313" key="7">
    <source>
        <dbReference type="Proteomes" id="UP000238479"/>
    </source>
</evidence>
<dbReference type="PANTHER" id="PTHR11017">
    <property type="entry name" value="LEUCINE-RICH REPEAT-CONTAINING PROTEIN"/>
    <property type="match status" value="1"/>
</dbReference>
<dbReference type="SMART" id="SM00255">
    <property type="entry name" value="TIR"/>
    <property type="match status" value="1"/>
</dbReference>
<evidence type="ECO:0000256" key="3">
    <source>
        <dbReference type="ARBA" id="ARBA00022821"/>
    </source>
</evidence>
<keyword evidence="7" id="KW-1185">Reference proteome</keyword>
<keyword evidence="4" id="KW-0520">NAD</keyword>
<dbReference type="FunFam" id="3.40.50.10140:FF:000007">
    <property type="entry name" value="Disease resistance protein (TIR-NBS-LRR class)"/>
    <property type="match status" value="1"/>
</dbReference>
<dbReference type="SUPFAM" id="SSF52540">
    <property type="entry name" value="P-loop containing nucleoside triphosphate hydrolases"/>
    <property type="match status" value="1"/>
</dbReference>